<keyword evidence="3" id="KW-1185">Reference proteome</keyword>
<dbReference type="AlphaFoldDB" id="A0A9P3GRG4"/>
<comment type="caution">
    <text evidence="2">The sequence shown here is derived from an EMBL/GenBank/DDBJ whole genome shotgun (WGS) entry which is preliminary data.</text>
</comment>
<accession>A0A9P3GRG4</accession>
<evidence type="ECO:0000259" key="1">
    <source>
        <dbReference type="Pfam" id="PF20236"/>
    </source>
</evidence>
<dbReference type="Pfam" id="PF20236">
    <property type="entry name" value="DUF6593"/>
    <property type="match status" value="1"/>
</dbReference>
<feature type="domain" description="DUF6593" evidence="1">
    <location>
        <begin position="38"/>
        <end position="150"/>
    </location>
</feature>
<evidence type="ECO:0000313" key="2">
    <source>
        <dbReference type="EMBL" id="GJE98130.1"/>
    </source>
</evidence>
<organism evidence="2 3">
    <name type="scientific">Phanerochaete sordida</name>
    <dbReference type="NCBI Taxonomy" id="48140"/>
    <lineage>
        <taxon>Eukaryota</taxon>
        <taxon>Fungi</taxon>
        <taxon>Dikarya</taxon>
        <taxon>Basidiomycota</taxon>
        <taxon>Agaricomycotina</taxon>
        <taxon>Agaricomycetes</taxon>
        <taxon>Polyporales</taxon>
        <taxon>Phanerochaetaceae</taxon>
        <taxon>Phanerochaete</taxon>
    </lineage>
</organism>
<dbReference type="EMBL" id="BPQB01000082">
    <property type="protein sequence ID" value="GJE98130.1"/>
    <property type="molecule type" value="Genomic_DNA"/>
</dbReference>
<name>A0A9P3GRG4_9APHY</name>
<protein>
    <recommendedName>
        <fullName evidence="1">DUF6593 domain-containing protein</fullName>
    </recommendedName>
</protein>
<proteinExistence type="predicted"/>
<dbReference type="Proteomes" id="UP000703269">
    <property type="component" value="Unassembled WGS sequence"/>
</dbReference>
<dbReference type="OrthoDB" id="3183898at2759"/>
<reference evidence="2 3" key="1">
    <citation type="submission" date="2021-08" db="EMBL/GenBank/DDBJ databases">
        <title>Draft Genome Sequence of Phanerochaete sordida strain YK-624.</title>
        <authorList>
            <person name="Mori T."/>
            <person name="Dohra H."/>
            <person name="Suzuki T."/>
            <person name="Kawagishi H."/>
            <person name="Hirai H."/>
        </authorList>
    </citation>
    <scope>NUCLEOTIDE SEQUENCE [LARGE SCALE GENOMIC DNA]</scope>
    <source>
        <strain evidence="2 3">YK-624</strain>
    </source>
</reference>
<sequence length="178" mass="19592">MPLAAEDVFDIFFTGATDPRHGCVMIGWIGQKPVYLEFETPAIATSETLTTVYRNGRQPVASFEWTMGTHMGMATIRGRKVSMSHLVMPGGDSSTRTFRAADGRTFEWRKVAGMPGAYDLKPGHGGPSIARFSRFSQPQNTPVGPSHALLQCRFDDDNLLLEAALALSLNRWVDSHGY</sequence>
<gene>
    <name evidence="2" type="ORF">PsYK624_143520</name>
</gene>
<dbReference type="InterPro" id="IPR046528">
    <property type="entry name" value="DUF6593"/>
</dbReference>
<evidence type="ECO:0000313" key="3">
    <source>
        <dbReference type="Proteomes" id="UP000703269"/>
    </source>
</evidence>